<feature type="coiled-coil region" evidence="4">
    <location>
        <begin position="176"/>
        <end position="206"/>
    </location>
</feature>
<dbReference type="InterPro" id="IPR000014">
    <property type="entry name" value="PAS"/>
</dbReference>
<dbReference type="Pfam" id="PF00512">
    <property type="entry name" value="HisKA"/>
    <property type="match status" value="1"/>
</dbReference>
<reference evidence="9 10" key="1">
    <citation type="submission" date="2018-07" db="EMBL/GenBank/DDBJ databases">
        <title>Genomic Encyclopedia of Type Strains, Phase IV (KMG-IV): sequencing the most valuable type-strain genomes for metagenomic binning, comparative biology and taxonomic classification.</title>
        <authorList>
            <person name="Goeker M."/>
        </authorList>
    </citation>
    <scope>NUCLEOTIDE SEQUENCE [LARGE SCALE GENOMIC DNA]</scope>
    <source>
        <strain evidence="9 10">DSM 26407</strain>
    </source>
</reference>
<dbReference type="RefSeq" id="WP_114277758.1">
    <property type="nucleotide sequence ID" value="NZ_QPJY01000001.1"/>
</dbReference>
<dbReference type="SUPFAM" id="SSF55785">
    <property type="entry name" value="PYP-like sensor domain (PAS domain)"/>
    <property type="match status" value="1"/>
</dbReference>
<dbReference type="PROSITE" id="PS50109">
    <property type="entry name" value="HIS_KIN"/>
    <property type="match status" value="1"/>
</dbReference>
<dbReference type="Gene3D" id="3.30.450.20">
    <property type="entry name" value="PAS domain"/>
    <property type="match status" value="1"/>
</dbReference>
<evidence type="ECO:0000313" key="9">
    <source>
        <dbReference type="EMBL" id="RCX32855.1"/>
    </source>
</evidence>
<dbReference type="SMART" id="SM00387">
    <property type="entry name" value="HATPase_c"/>
    <property type="match status" value="1"/>
</dbReference>
<dbReference type="SMART" id="SM00091">
    <property type="entry name" value="PAS"/>
    <property type="match status" value="1"/>
</dbReference>
<evidence type="ECO:0000313" key="10">
    <source>
        <dbReference type="Proteomes" id="UP000252707"/>
    </source>
</evidence>
<feature type="domain" description="PAS" evidence="7">
    <location>
        <begin position="63"/>
        <end position="120"/>
    </location>
</feature>
<dbReference type="Pfam" id="PF02518">
    <property type="entry name" value="HATPase_c"/>
    <property type="match status" value="1"/>
</dbReference>
<dbReference type="PANTHER" id="PTHR43065">
    <property type="entry name" value="SENSOR HISTIDINE KINASE"/>
    <property type="match status" value="1"/>
</dbReference>
<dbReference type="EC" id="2.7.13.3" evidence="2"/>
<dbReference type="Proteomes" id="UP000252707">
    <property type="component" value="Unassembled WGS sequence"/>
</dbReference>
<dbReference type="SUPFAM" id="SSF55874">
    <property type="entry name" value="ATPase domain of HSP90 chaperone/DNA topoisomerase II/histidine kinase"/>
    <property type="match status" value="1"/>
</dbReference>
<comment type="catalytic activity">
    <reaction evidence="1">
        <text>ATP + protein L-histidine = ADP + protein N-phospho-L-histidine.</text>
        <dbReference type="EC" id="2.7.13.3"/>
    </reaction>
</comment>
<dbReference type="PROSITE" id="PS50113">
    <property type="entry name" value="PAC"/>
    <property type="match status" value="1"/>
</dbReference>
<keyword evidence="4" id="KW-0175">Coiled coil</keyword>
<dbReference type="InterPro" id="IPR036097">
    <property type="entry name" value="HisK_dim/P_sf"/>
</dbReference>
<dbReference type="SMART" id="SM00388">
    <property type="entry name" value="HisKA"/>
    <property type="match status" value="1"/>
</dbReference>
<sequence>MTRDKTPPNPSLLDQVAMPGLAPHDPGAETAWVEVVQKMDEIYADLVRYQVALEEKNLALEQAHAFINGVLGAMSDVLIVCDTEGRILETNRALERLTGLRPEQCTGRPFAELFSAESRSLAERFPEHMRSTAPVQDCEVSLAGGDGRPVPLSMNCSPHLDHRGRLIGMVLIGRPVGELRRAYEALNRAHAELKEAQQQVVQSEKMASLGRLVAGVAHELNNPISFIYGNMHALERYRRKLETYLRALHGDKTPDARAQLRRDLRIDHLLEDLKPLVEGSLEGAERVRDIVDDLKRFSSSQRGPRTPFNLAEVVERGTRWALKEVHETIAVTSDLPPDVEVTGYAGQIQQVVINLVQNAVDALRGTPAPRLEISGRVEGGMVVIRFHDNGPGIPPENLHKLFDPFFTTKPVGEGTGLGLSISYRMIREHGGSLSAENPPDGGALFTLRLPLQS</sequence>
<dbReference type="InterPro" id="IPR005467">
    <property type="entry name" value="His_kinase_dom"/>
</dbReference>
<evidence type="ECO:0000256" key="3">
    <source>
        <dbReference type="ARBA" id="ARBA00022553"/>
    </source>
</evidence>
<dbReference type="Pfam" id="PF08448">
    <property type="entry name" value="PAS_4"/>
    <property type="match status" value="1"/>
</dbReference>
<dbReference type="NCBIfam" id="TIGR00229">
    <property type="entry name" value="sensory_box"/>
    <property type="match status" value="1"/>
</dbReference>
<evidence type="ECO:0000256" key="2">
    <source>
        <dbReference type="ARBA" id="ARBA00012438"/>
    </source>
</evidence>
<protein>
    <recommendedName>
        <fullName evidence="2">histidine kinase</fullName>
        <ecNumber evidence="2">2.7.13.3</ecNumber>
    </recommendedName>
</protein>
<feature type="domain" description="PAC" evidence="8">
    <location>
        <begin position="136"/>
        <end position="188"/>
    </location>
</feature>
<evidence type="ECO:0000256" key="5">
    <source>
        <dbReference type="SAM" id="MobiDB-lite"/>
    </source>
</evidence>
<gene>
    <name evidence="9" type="ORF">DFQ59_101153</name>
</gene>
<keyword evidence="9" id="KW-0418">Kinase</keyword>
<dbReference type="PROSITE" id="PS50112">
    <property type="entry name" value="PAS"/>
    <property type="match status" value="1"/>
</dbReference>
<dbReference type="InterPro" id="IPR035965">
    <property type="entry name" value="PAS-like_dom_sf"/>
</dbReference>
<organism evidence="9 10">
    <name type="scientific">Thioalbus denitrificans</name>
    <dbReference type="NCBI Taxonomy" id="547122"/>
    <lineage>
        <taxon>Bacteria</taxon>
        <taxon>Pseudomonadati</taxon>
        <taxon>Pseudomonadota</taxon>
        <taxon>Gammaproteobacteria</taxon>
        <taxon>Chromatiales</taxon>
        <taxon>Ectothiorhodospiraceae</taxon>
        <taxon>Thioalbus</taxon>
    </lineage>
</organism>
<dbReference type="CDD" id="cd00082">
    <property type="entry name" value="HisKA"/>
    <property type="match status" value="1"/>
</dbReference>
<dbReference type="GO" id="GO:0000155">
    <property type="term" value="F:phosphorelay sensor kinase activity"/>
    <property type="evidence" value="ECO:0007669"/>
    <property type="project" value="InterPro"/>
</dbReference>
<evidence type="ECO:0000259" key="7">
    <source>
        <dbReference type="PROSITE" id="PS50112"/>
    </source>
</evidence>
<dbReference type="InterPro" id="IPR003594">
    <property type="entry name" value="HATPase_dom"/>
</dbReference>
<keyword evidence="3" id="KW-0597">Phosphoprotein</keyword>
<evidence type="ECO:0000256" key="1">
    <source>
        <dbReference type="ARBA" id="ARBA00000085"/>
    </source>
</evidence>
<feature type="domain" description="Histidine kinase" evidence="6">
    <location>
        <begin position="215"/>
        <end position="453"/>
    </location>
</feature>
<accession>A0A369CIE2</accession>
<dbReference type="SUPFAM" id="SSF47384">
    <property type="entry name" value="Homodimeric domain of signal transducing histidine kinase"/>
    <property type="match status" value="1"/>
</dbReference>
<dbReference type="Gene3D" id="3.30.565.10">
    <property type="entry name" value="Histidine kinase-like ATPase, C-terminal domain"/>
    <property type="match status" value="1"/>
</dbReference>
<keyword evidence="9" id="KW-0808">Transferase</keyword>
<name>A0A369CIE2_9GAMM</name>
<proteinExistence type="predicted"/>
<dbReference type="OrthoDB" id="1931120at2"/>
<comment type="caution">
    <text evidence="9">The sequence shown here is derived from an EMBL/GenBank/DDBJ whole genome shotgun (WGS) entry which is preliminary data.</text>
</comment>
<dbReference type="AlphaFoldDB" id="A0A369CIE2"/>
<evidence type="ECO:0000259" key="8">
    <source>
        <dbReference type="PROSITE" id="PS50113"/>
    </source>
</evidence>
<keyword evidence="10" id="KW-1185">Reference proteome</keyword>
<dbReference type="InterPro" id="IPR013656">
    <property type="entry name" value="PAS_4"/>
</dbReference>
<feature type="region of interest" description="Disordered" evidence="5">
    <location>
        <begin position="1"/>
        <end position="20"/>
    </location>
</feature>
<dbReference type="InterPro" id="IPR004358">
    <property type="entry name" value="Sig_transdc_His_kin-like_C"/>
</dbReference>
<dbReference type="PANTHER" id="PTHR43065:SF42">
    <property type="entry name" value="TWO-COMPONENT SENSOR PPRA"/>
    <property type="match status" value="1"/>
</dbReference>
<dbReference type="CDD" id="cd00130">
    <property type="entry name" value="PAS"/>
    <property type="match status" value="1"/>
</dbReference>
<dbReference type="Gene3D" id="1.10.287.130">
    <property type="match status" value="1"/>
</dbReference>
<evidence type="ECO:0000256" key="4">
    <source>
        <dbReference type="SAM" id="Coils"/>
    </source>
</evidence>
<dbReference type="PRINTS" id="PR00344">
    <property type="entry name" value="BCTRLSENSOR"/>
</dbReference>
<dbReference type="InterPro" id="IPR000700">
    <property type="entry name" value="PAS-assoc_C"/>
</dbReference>
<dbReference type="EMBL" id="QPJY01000001">
    <property type="protein sequence ID" value="RCX32855.1"/>
    <property type="molecule type" value="Genomic_DNA"/>
</dbReference>
<evidence type="ECO:0000259" key="6">
    <source>
        <dbReference type="PROSITE" id="PS50109"/>
    </source>
</evidence>
<dbReference type="InterPro" id="IPR003661">
    <property type="entry name" value="HisK_dim/P_dom"/>
</dbReference>
<dbReference type="InterPro" id="IPR036890">
    <property type="entry name" value="HATPase_C_sf"/>
</dbReference>